<keyword evidence="1" id="KW-0732">Signal</keyword>
<dbReference type="STRING" id="115783.SAMN02745119_03298"/>
<reference evidence="3" key="1">
    <citation type="submission" date="2017-02" db="EMBL/GenBank/DDBJ databases">
        <authorList>
            <person name="Varghese N."/>
            <person name="Submissions S."/>
        </authorList>
    </citation>
    <scope>NUCLEOTIDE SEQUENCE [LARGE SCALE GENOMIC DNA]</scope>
    <source>
        <strain evidence="3">ATCC BAA-34</strain>
    </source>
</reference>
<accession>A0A1T4S6S4</accession>
<keyword evidence="3" id="KW-1185">Reference proteome</keyword>
<evidence type="ECO:0000256" key="1">
    <source>
        <dbReference type="SAM" id="SignalP"/>
    </source>
</evidence>
<dbReference type="AlphaFoldDB" id="A0A1T4S6S4"/>
<dbReference type="Proteomes" id="UP000190102">
    <property type="component" value="Unassembled WGS sequence"/>
</dbReference>
<name>A0A1T4S6S4_9BACT</name>
<dbReference type="EMBL" id="FUWR01000032">
    <property type="protein sequence ID" value="SKA23935.1"/>
    <property type="molecule type" value="Genomic_DNA"/>
</dbReference>
<dbReference type="RefSeq" id="WP_078791548.1">
    <property type="nucleotide sequence ID" value="NZ_FUWR01000032.1"/>
</dbReference>
<organism evidence="2 3">
    <name type="scientific">Trichlorobacter thiogenes</name>
    <dbReference type="NCBI Taxonomy" id="115783"/>
    <lineage>
        <taxon>Bacteria</taxon>
        <taxon>Pseudomonadati</taxon>
        <taxon>Thermodesulfobacteriota</taxon>
        <taxon>Desulfuromonadia</taxon>
        <taxon>Geobacterales</taxon>
        <taxon>Geobacteraceae</taxon>
        <taxon>Trichlorobacter</taxon>
    </lineage>
</organism>
<feature type="signal peptide" evidence="1">
    <location>
        <begin position="1"/>
        <end position="20"/>
    </location>
</feature>
<evidence type="ECO:0000313" key="2">
    <source>
        <dbReference type="EMBL" id="SKA23935.1"/>
    </source>
</evidence>
<evidence type="ECO:0000313" key="3">
    <source>
        <dbReference type="Proteomes" id="UP000190102"/>
    </source>
</evidence>
<proteinExistence type="predicted"/>
<gene>
    <name evidence="2" type="ORF">SAMN02745119_03298</name>
</gene>
<protein>
    <submittedName>
        <fullName evidence="2">Uncharacterized protein</fullName>
    </submittedName>
</protein>
<sequence length="152" mass="16448">MKRVALFTCMMLLFSVIAFAAGPDKSAFDKWAKAVKLSGYSYGGVDQTDPGVYMAGWMSSKGDVLGVHLHPATSFKSFQQVVNKKKPESFTYKGMPAVYSDGTGFGSIAIKYEKSGKVISISQMGQAAQAKGLSKAELTKLLDVMKPELFLK</sequence>
<feature type="chain" id="PRO_5012436733" evidence="1">
    <location>
        <begin position="21"/>
        <end position="152"/>
    </location>
</feature>